<evidence type="ECO:0000313" key="3">
    <source>
        <dbReference type="EMBL" id="SNV95374.1"/>
    </source>
</evidence>
<evidence type="ECO:0000256" key="1">
    <source>
        <dbReference type="SAM" id="MobiDB-lite"/>
    </source>
</evidence>
<dbReference type="OrthoDB" id="7031937at2"/>
<protein>
    <recommendedName>
        <fullName evidence="2">Dit-like phage tail protein N-terminal domain-containing protein</fullName>
    </recommendedName>
</protein>
<dbReference type="InterPro" id="IPR048494">
    <property type="entry name" value="Dit-like_N"/>
</dbReference>
<name>A0A240BI05_SERFI</name>
<dbReference type="Pfam" id="PF21821">
    <property type="entry name" value="Dit_like"/>
    <property type="match status" value="1"/>
</dbReference>
<gene>
    <name evidence="3" type="ORF">SAMEA4384070_01217</name>
</gene>
<dbReference type="EMBL" id="LT906479">
    <property type="protein sequence ID" value="SNV95374.1"/>
    <property type="molecule type" value="Genomic_DNA"/>
</dbReference>
<dbReference type="Proteomes" id="UP000215134">
    <property type="component" value="Chromosome 1"/>
</dbReference>
<evidence type="ECO:0000259" key="2">
    <source>
        <dbReference type="Pfam" id="PF21821"/>
    </source>
</evidence>
<dbReference type="RefSeq" id="WP_095096169.1">
    <property type="nucleotide sequence ID" value="NZ_CAMIQD010000001.1"/>
</dbReference>
<evidence type="ECO:0000313" key="4">
    <source>
        <dbReference type="Proteomes" id="UP000215134"/>
    </source>
</evidence>
<dbReference type="GeneID" id="75026390"/>
<reference evidence="3 4" key="1">
    <citation type="submission" date="2017-06" db="EMBL/GenBank/DDBJ databases">
        <authorList>
            <consortium name="Pathogen Informatics"/>
        </authorList>
    </citation>
    <scope>NUCLEOTIDE SEQUENCE [LARGE SCALE GENOMIC DNA]</scope>
    <source>
        <strain evidence="3 4">NCTC12148</strain>
    </source>
</reference>
<keyword evidence="4" id="KW-1185">Reference proteome</keyword>
<feature type="domain" description="Dit-like phage tail protein N-terminal" evidence="2">
    <location>
        <begin position="55"/>
        <end position="178"/>
    </location>
</feature>
<organism evidence="3 4">
    <name type="scientific">Serratia ficaria</name>
    <dbReference type="NCBI Taxonomy" id="61651"/>
    <lineage>
        <taxon>Bacteria</taxon>
        <taxon>Pseudomonadati</taxon>
        <taxon>Pseudomonadota</taxon>
        <taxon>Gammaproteobacteria</taxon>
        <taxon>Enterobacterales</taxon>
        <taxon>Yersiniaceae</taxon>
        <taxon>Serratia</taxon>
    </lineage>
</organism>
<proteinExistence type="predicted"/>
<dbReference type="KEGG" id="sfj:SAMEA4384070_1217"/>
<feature type="region of interest" description="Disordered" evidence="1">
    <location>
        <begin position="178"/>
        <end position="200"/>
    </location>
</feature>
<dbReference type="AlphaFoldDB" id="A0A240BI05"/>
<accession>A0A240BI05</accession>
<sequence>MAISLNETTLLNAISGGGLLSVINSSLSPSYGVYYSPLTKTKSKASSYALEPTSFIDVSRVKEASITTAPLEKGDYESYNKVQRPAEINAIVVFEGWTGFSGSVPNLTNFTTGSRTEFLATLDKMISSTEIYDIETPDTTYESYDLSRYDYKVNSQDGITLLTVNLVFQAVQVTAKSNKVDPSQDAKSPNLITQDGGRAGTPDATLDEVNAAIASIKKQIPAAATKVATTVEKAVLGQGGKAQLDAAVKELVGLLQ</sequence>